<dbReference type="AlphaFoldDB" id="A0A9W9FH46"/>
<reference evidence="1" key="1">
    <citation type="submission" date="2022-11" db="EMBL/GenBank/DDBJ databases">
        <authorList>
            <person name="Petersen C."/>
        </authorList>
    </citation>
    <scope>NUCLEOTIDE SEQUENCE</scope>
    <source>
        <strain evidence="1">IBT 30761</strain>
    </source>
</reference>
<comment type="caution">
    <text evidence="1">The sequence shown here is derived from an EMBL/GenBank/DDBJ whole genome shotgun (WGS) entry which is preliminary data.</text>
</comment>
<protein>
    <submittedName>
        <fullName evidence="1">Uncharacterized protein</fullName>
    </submittedName>
</protein>
<proteinExistence type="predicted"/>
<feature type="non-terminal residue" evidence="1">
    <location>
        <position position="112"/>
    </location>
</feature>
<reference evidence="1" key="2">
    <citation type="journal article" date="2023" name="IMA Fungus">
        <title>Comparative genomic study of the Penicillium genus elucidates a diverse pangenome and 15 lateral gene transfer events.</title>
        <authorList>
            <person name="Petersen C."/>
            <person name="Sorensen T."/>
            <person name="Nielsen M.R."/>
            <person name="Sondergaard T.E."/>
            <person name="Sorensen J.L."/>
            <person name="Fitzpatrick D.A."/>
            <person name="Frisvad J.C."/>
            <person name="Nielsen K.L."/>
        </authorList>
    </citation>
    <scope>NUCLEOTIDE SEQUENCE</scope>
    <source>
        <strain evidence="1">IBT 30761</strain>
    </source>
</reference>
<dbReference type="Proteomes" id="UP001149074">
    <property type="component" value="Unassembled WGS sequence"/>
</dbReference>
<dbReference type="EMBL" id="JAPQKI010000005">
    <property type="protein sequence ID" value="KAJ5100000.1"/>
    <property type="molecule type" value="Genomic_DNA"/>
</dbReference>
<name>A0A9W9FH46_9EURO</name>
<evidence type="ECO:0000313" key="1">
    <source>
        <dbReference type="EMBL" id="KAJ5100000.1"/>
    </source>
</evidence>
<accession>A0A9W9FH46</accession>
<dbReference type="GeneID" id="81358473"/>
<evidence type="ECO:0000313" key="2">
    <source>
        <dbReference type="Proteomes" id="UP001149074"/>
    </source>
</evidence>
<dbReference type="RefSeq" id="XP_056475653.1">
    <property type="nucleotide sequence ID" value="XM_056619494.1"/>
</dbReference>
<organism evidence="1 2">
    <name type="scientific">Penicillium argentinense</name>
    <dbReference type="NCBI Taxonomy" id="1131581"/>
    <lineage>
        <taxon>Eukaryota</taxon>
        <taxon>Fungi</taxon>
        <taxon>Dikarya</taxon>
        <taxon>Ascomycota</taxon>
        <taxon>Pezizomycotina</taxon>
        <taxon>Eurotiomycetes</taxon>
        <taxon>Eurotiomycetidae</taxon>
        <taxon>Eurotiales</taxon>
        <taxon>Aspergillaceae</taxon>
        <taxon>Penicillium</taxon>
    </lineage>
</organism>
<keyword evidence="2" id="KW-1185">Reference proteome</keyword>
<gene>
    <name evidence="1" type="ORF">N7532_007001</name>
</gene>
<sequence length="112" mass="12339">VNGQVLAQERLLGAKKILHQLHNLKSPEKLQARSYVVPGPNILVNGRISPSEEKIPFSGQNDGPDLIFMHNNVATTNCIIDNVSIVELIDLKMAGSLGWRTVGIIHRRIITP</sequence>